<keyword evidence="3" id="KW-0813">Transport</keyword>
<evidence type="ECO:0000256" key="7">
    <source>
        <dbReference type="ARBA" id="ARBA00022692"/>
    </source>
</evidence>
<comment type="subunit">
    <text evidence="2">Homodimer.</text>
</comment>
<dbReference type="InterPro" id="IPR004703">
    <property type="entry name" value="PTS_sugar-sp_permease"/>
</dbReference>
<dbReference type="PANTHER" id="PTHR33843">
    <property type="entry name" value="ASCORBATE-SPECIFIC PTS SYSTEM EIIC COMPONENT"/>
    <property type="match status" value="1"/>
</dbReference>
<keyword evidence="18" id="KW-1185">Reference proteome</keyword>
<evidence type="ECO:0000256" key="9">
    <source>
        <dbReference type="ARBA" id="ARBA00023136"/>
    </source>
</evidence>
<evidence type="ECO:0000313" key="15">
    <source>
        <dbReference type="EMBL" id="GLT13792.1"/>
    </source>
</evidence>
<comment type="similarity">
    <text evidence="11">Belongs to the UlaA family.</text>
</comment>
<dbReference type="GO" id="GO:0009401">
    <property type="term" value="P:phosphoenolpyruvate-dependent sugar phosphotransferase system"/>
    <property type="evidence" value="ECO:0007669"/>
    <property type="project" value="UniProtKB-KW"/>
</dbReference>
<dbReference type="NCBIfam" id="NF009551">
    <property type="entry name" value="PRK12997.1-3"/>
    <property type="match status" value="1"/>
</dbReference>
<comment type="function">
    <text evidence="10">The phosphoenolpyruvate-dependent sugar phosphotransferase system (sugar PTS), a major carbohydrate active transport system, catalyzes the phosphorylation of incoming sugar substrates concomitantly with their translocation across the cell membrane. The enzyme II UlaABC PTS system is involved in ascorbate transport.</text>
</comment>
<evidence type="ECO:0000256" key="13">
    <source>
        <dbReference type="ARBA" id="ARBA00042859"/>
    </source>
</evidence>
<feature type="transmembrane region" description="Helical" evidence="14">
    <location>
        <begin position="369"/>
        <end position="392"/>
    </location>
</feature>
<feature type="transmembrane region" description="Helical" evidence="14">
    <location>
        <begin position="121"/>
        <end position="140"/>
    </location>
</feature>
<dbReference type="EMBL" id="BSPV01000003">
    <property type="protein sequence ID" value="GLT13792.1"/>
    <property type="molecule type" value="Genomic_DNA"/>
</dbReference>
<feature type="transmembrane region" description="Helical" evidence="14">
    <location>
        <begin position="42"/>
        <end position="60"/>
    </location>
</feature>
<dbReference type="NCBIfam" id="NF006920">
    <property type="entry name" value="PRK09410.1-2"/>
    <property type="match status" value="1"/>
</dbReference>
<dbReference type="GO" id="GO:0005886">
    <property type="term" value="C:plasma membrane"/>
    <property type="evidence" value="ECO:0007669"/>
    <property type="project" value="UniProtKB-SubCell"/>
</dbReference>
<evidence type="ECO:0000256" key="12">
    <source>
        <dbReference type="ARBA" id="ARBA00039702"/>
    </source>
</evidence>
<keyword evidence="8 14" id="KW-1133">Transmembrane helix</keyword>
<feature type="transmembrane region" description="Helical" evidence="14">
    <location>
        <begin position="98"/>
        <end position="115"/>
    </location>
</feature>
<evidence type="ECO:0000256" key="10">
    <source>
        <dbReference type="ARBA" id="ARBA00037387"/>
    </source>
</evidence>
<comment type="caution">
    <text evidence="16">The sequence shown here is derived from an EMBL/GenBank/DDBJ whole genome shotgun (WGS) entry which is preliminary data.</text>
</comment>
<dbReference type="RefSeq" id="WP_089124175.1">
    <property type="nucleotide sequence ID" value="NZ_BSPV01000003.1"/>
</dbReference>
<evidence type="ECO:0000313" key="18">
    <source>
        <dbReference type="Proteomes" id="UP001157156"/>
    </source>
</evidence>
<evidence type="ECO:0000256" key="3">
    <source>
        <dbReference type="ARBA" id="ARBA00022448"/>
    </source>
</evidence>
<evidence type="ECO:0000256" key="8">
    <source>
        <dbReference type="ARBA" id="ARBA00022989"/>
    </source>
</evidence>
<dbReference type="Pfam" id="PF03611">
    <property type="entry name" value="EIIC-GAT"/>
    <property type="match status" value="1"/>
</dbReference>
<feature type="transmembrane region" description="Helical" evidence="14">
    <location>
        <begin position="72"/>
        <end position="91"/>
    </location>
</feature>
<keyword evidence="5 16" id="KW-0762">Sugar transport</keyword>
<proteinExistence type="inferred from homology"/>
<dbReference type="PANTHER" id="PTHR33843:SF4">
    <property type="entry name" value="ASCORBATE-SPECIFIC PTS SYSTEM EIIC COMPONENT"/>
    <property type="match status" value="1"/>
</dbReference>
<evidence type="ECO:0000313" key="16">
    <source>
        <dbReference type="EMBL" id="TVO31927.1"/>
    </source>
</evidence>
<name>A0A557NUB8_9VIBR</name>
<sequence>MNTFFNFIIHDLLGQASILIAFIAMLGLILQKKSFGKTVEGTFKTLLGFLVMMAGINIIVETLTFLNQIFTHGFGMTGYITDVAAIAGLANRELGSEVALTLLVIFITNIIIARLTPWKYIFLTGQALLWMATIGAVIGYKAGLTGLPLILTGGIFGGIMAVVMPAIAQPIVRKITESDDVALGHFCTIGYLVQAAVAKVVGKNSKSIEDIELPDGFKFLNDTYLSMAVVMVPMYLIPAVVAGPEYIAPMANGINYLMYAFMQSITFVAGVFVLYAGVRLLLNELVPAFRGIAMKLVPDAKPALDCPVLFPYSPNAVIVGFLSTTVGSIIGMLVFPMFGLAMILPGLLTNFFAGGTAGIFGNAMGGRRGAIIGGVIHGLFITFLPAILIPLLESYGFVGVTFSDSDVISTGLLLGNAFNGNWTFVVLFTAFIIAITYFVHRSINNETKQKELTNETV</sequence>
<dbReference type="OrthoDB" id="9796178at2"/>
<keyword evidence="9 14" id="KW-0472">Membrane</keyword>
<protein>
    <recommendedName>
        <fullName evidence="12">Ascorbate-specific PTS system EIIC component</fullName>
    </recommendedName>
    <alternativeName>
        <fullName evidence="13">Ascorbate-specific permease IIC component UlaA</fullName>
    </alternativeName>
</protein>
<evidence type="ECO:0000256" key="6">
    <source>
        <dbReference type="ARBA" id="ARBA00022683"/>
    </source>
</evidence>
<accession>A0A557NUB8</accession>
<evidence type="ECO:0000313" key="17">
    <source>
        <dbReference type="Proteomes" id="UP000319828"/>
    </source>
</evidence>
<dbReference type="EMBL" id="VMKJ01000066">
    <property type="protein sequence ID" value="TVO31927.1"/>
    <property type="molecule type" value="Genomic_DNA"/>
</dbReference>
<feature type="transmembrane region" description="Helical" evidence="14">
    <location>
        <begin position="317"/>
        <end position="348"/>
    </location>
</feature>
<reference evidence="15" key="4">
    <citation type="submission" date="2023-01" db="EMBL/GenBank/DDBJ databases">
        <title>Draft genome sequence of Vibrio algivorus strain NBRC 111146.</title>
        <authorList>
            <person name="Sun Q."/>
            <person name="Mori K."/>
        </authorList>
    </citation>
    <scope>NUCLEOTIDE SEQUENCE</scope>
    <source>
        <strain evidence="15">NBRC 111146</strain>
    </source>
</reference>
<dbReference type="Proteomes" id="UP001157156">
    <property type="component" value="Unassembled WGS sequence"/>
</dbReference>
<feature type="transmembrane region" description="Helical" evidence="14">
    <location>
        <begin position="147"/>
        <end position="168"/>
    </location>
</feature>
<evidence type="ECO:0000256" key="11">
    <source>
        <dbReference type="ARBA" id="ARBA00038218"/>
    </source>
</evidence>
<feature type="transmembrane region" description="Helical" evidence="14">
    <location>
        <begin position="256"/>
        <end position="278"/>
    </location>
</feature>
<evidence type="ECO:0000256" key="5">
    <source>
        <dbReference type="ARBA" id="ARBA00022597"/>
    </source>
</evidence>
<evidence type="ECO:0000256" key="1">
    <source>
        <dbReference type="ARBA" id="ARBA00004651"/>
    </source>
</evidence>
<dbReference type="InterPro" id="IPR051562">
    <property type="entry name" value="Ascorbate-PTS_EIIC"/>
</dbReference>
<feature type="transmembrane region" description="Helical" evidence="14">
    <location>
        <begin position="224"/>
        <end position="244"/>
    </location>
</feature>
<dbReference type="AlphaFoldDB" id="A0A557NUB8"/>
<dbReference type="NCBIfam" id="NF009553">
    <property type="entry name" value="PRK12997.1-5"/>
    <property type="match status" value="1"/>
</dbReference>
<comment type="subcellular location">
    <subcellularLocation>
        <location evidence="1">Cell membrane</location>
        <topology evidence="1">Multi-pass membrane protein</topology>
    </subcellularLocation>
</comment>
<feature type="transmembrane region" description="Helical" evidence="14">
    <location>
        <begin position="12"/>
        <end position="30"/>
    </location>
</feature>
<reference evidence="16 17" key="3">
    <citation type="submission" date="2019-07" db="EMBL/GenBank/DDBJ databases">
        <title>The draft genome sequence of Vibrio algivorus M1486.</title>
        <authorList>
            <person name="Meng X."/>
        </authorList>
    </citation>
    <scope>NUCLEOTIDE SEQUENCE [LARGE SCALE GENOMIC DNA]</scope>
    <source>
        <strain evidence="16 17">M1486</strain>
    </source>
</reference>
<evidence type="ECO:0000256" key="4">
    <source>
        <dbReference type="ARBA" id="ARBA00022475"/>
    </source>
</evidence>
<feature type="transmembrane region" description="Helical" evidence="14">
    <location>
        <begin position="422"/>
        <end position="440"/>
    </location>
</feature>
<keyword evidence="4" id="KW-1003">Cell membrane</keyword>
<dbReference type="Proteomes" id="UP000319828">
    <property type="component" value="Unassembled WGS sequence"/>
</dbReference>
<reference evidence="15" key="1">
    <citation type="journal article" date="2014" name="Int. J. Syst. Evol. Microbiol.">
        <title>Complete genome of a new Firmicutes species belonging to the dominant human colonic microbiota ('Ruminococcus bicirculans') reveals two chromosomes and a selective capacity to utilize plant glucans.</title>
        <authorList>
            <consortium name="NISC Comparative Sequencing Program"/>
            <person name="Wegmann U."/>
            <person name="Louis P."/>
            <person name="Goesmann A."/>
            <person name="Henrissat B."/>
            <person name="Duncan S.H."/>
            <person name="Flint H.J."/>
        </authorList>
    </citation>
    <scope>NUCLEOTIDE SEQUENCE</scope>
    <source>
        <strain evidence="15">NBRC 111146</strain>
    </source>
</reference>
<evidence type="ECO:0000256" key="14">
    <source>
        <dbReference type="SAM" id="Phobius"/>
    </source>
</evidence>
<reference evidence="18" key="2">
    <citation type="journal article" date="2019" name="Int. J. Syst. Evol. Microbiol.">
        <title>The Global Catalogue of Microorganisms (GCM) 10K type strain sequencing project: providing services to taxonomists for standard genome sequencing and annotation.</title>
        <authorList>
            <consortium name="The Broad Institute Genomics Platform"/>
            <consortium name="The Broad Institute Genome Sequencing Center for Infectious Disease"/>
            <person name="Wu L."/>
            <person name="Ma J."/>
        </authorList>
    </citation>
    <scope>NUCLEOTIDE SEQUENCE [LARGE SCALE GENOMIC DNA]</scope>
    <source>
        <strain evidence="18">NBRC 111146</strain>
    </source>
</reference>
<gene>
    <name evidence="16" type="ORF">FOF44_17575</name>
    <name evidence="15" type="ORF">GCM10007931_07660</name>
</gene>
<keyword evidence="7 14" id="KW-0812">Transmembrane</keyword>
<organism evidence="16 17">
    <name type="scientific">Vibrio algivorus</name>
    <dbReference type="NCBI Taxonomy" id="1667024"/>
    <lineage>
        <taxon>Bacteria</taxon>
        <taxon>Pseudomonadati</taxon>
        <taxon>Pseudomonadota</taxon>
        <taxon>Gammaproteobacteria</taxon>
        <taxon>Vibrionales</taxon>
        <taxon>Vibrionaceae</taxon>
        <taxon>Vibrio</taxon>
    </lineage>
</organism>
<evidence type="ECO:0000256" key="2">
    <source>
        <dbReference type="ARBA" id="ARBA00011738"/>
    </source>
</evidence>
<keyword evidence="6" id="KW-0598">Phosphotransferase system</keyword>